<gene>
    <name evidence="8" type="primary">yijE_4</name>
    <name evidence="8" type="ORF">ERS370011_02491</name>
</gene>
<evidence type="ECO:0000256" key="3">
    <source>
        <dbReference type="ARBA" id="ARBA00022692"/>
    </source>
</evidence>
<feature type="transmembrane region" description="Helical" evidence="6">
    <location>
        <begin position="270"/>
        <end position="287"/>
    </location>
</feature>
<feature type="transmembrane region" description="Helical" evidence="6">
    <location>
        <begin position="98"/>
        <end position="117"/>
    </location>
</feature>
<evidence type="ECO:0000313" key="9">
    <source>
        <dbReference type="Proteomes" id="UP000053096"/>
    </source>
</evidence>
<dbReference type="PANTHER" id="PTHR32322">
    <property type="entry name" value="INNER MEMBRANE TRANSPORTER"/>
    <property type="match status" value="1"/>
</dbReference>
<feature type="transmembrane region" description="Helical" evidence="6">
    <location>
        <begin position="181"/>
        <end position="203"/>
    </location>
</feature>
<evidence type="ECO:0000313" key="8">
    <source>
        <dbReference type="EMBL" id="CUI84368.1"/>
    </source>
</evidence>
<name>A0A0M7FR14_9BORD</name>
<organism evidence="8 9">
    <name type="scientific">Bordetella pseudohinzii</name>
    <dbReference type="NCBI Taxonomy" id="1331258"/>
    <lineage>
        <taxon>Bacteria</taxon>
        <taxon>Pseudomonadati</taxon>
        <taxon>Pseudomonadota</taxon>
        <taxon>Betaproteobacteria</taxon>
        <taxon>Burkholderiales</taxon>
        <taxon>Alcaligenaceae</taxon>
        <taxon>Bordetella</taxon>
    </lineage>
</organism>
<comment type="similarity">
    <text evidence="2">Belongs to the EamA transporter family.</text>
</comment>
<feature type="transmembrane region" description="Helical" evidence="6">
    <location>
        <begin position="124"/>
        <end position="144"/>
    </location>
</feature>
<reference evidence="8 9" key="1">
    <citation type="submission" date="2015-09" db="EMBL/GenBank/DDBJ databases">
        <authorList>
            <person name="Jackson K.R."/>
            <person name="Lunt B.L."/>
            <person name="Fisher J.N.B."/>
            <person name="Gardner A.V."/>
            <person name="Bailey M.E."/>
            <person name="Deus L.M."/>
            <person name="Earl A.S."/>
            <person name="Gibby P.D."/>
            <person name="Hartmann K.A."/>
            <person name="Liu J.E."/>
            <person name="Manci A.M."/>
            <person name="Nielsen D.A."/>
            <person name="Solomon M.B."/>
            <person name="Breakwell D.P."/>
            <person name="Burnett S.H."/>
            <person name="Grose J.H."/>
        </authorList>
    </citation>
    <scope>NUCLEOTIDE SEQUENCE [LARGE SCALE GENOMIC DNA]</scope>
    <source>
        <strain evidence="8 9">2789STDY5608636</strain>
    </source>
</reference>
<feature type="domain" description="EamA" evidence="7">
    <location>
        <begin position="154"/>
        <end position="287"/>
    </location>
</feature>
<feature type="transmembrane region" description="Helical" evidence="6">
    <location>
        <begin position="70"/>
        <end position="92"/>
    </location>
</feature>
<dbReference type="RefSeq" id="WP_043212677.1">
    <property type="nucleotide sequence ID" value="NZ_CAJGUP010000038.1"/>
</dbReference>
<evidence type="ECO:0000256" key="5">
    <source>
        <dbReference type="ARBA" id="ARBA00023136"/>
    </source>
</evidence>
<accession>A0A0M7FR14</accession>
<evidence type="ECO:0000259" key="7">
    <source>
        <dbReference type="Pfam" id="PF00892"/>
    </source>
</evidence>
<feature type="transmembrane region" description="Helical" evidence="6">
    <location>
        <begin position="215"/>
        <end position="237"/>
    </location>
</feature>
<feature type="transmembrane region" description="Helical" evidence="6">
    <location>
        <begin position="244"/>
        <end position="264"/>
    </location>
</feature>
<dbReference type="Proteomes" id="UP000053096">
    <property type="component" value="Unassembled WGS sequence"/>
</dbReference>
<keyword evidence="5 6" id="KW-0472">Membrane</keyword>
<dbReference type="Pfam" id="PF00892">
    <property type="entry name" value="EamA"/>
    <property type="match status" value="2"/>
</dbReference>
<dbReference type="EMBL" id="CYTV01000006">
    <property type="protein sequence ID" value="CUI84368.1"/>
    <property type="molecule type" value="Genomic_DNA"/>
</dbReference>
<dbReference type="Gene3D" id="1.10.3730.20">
    <property type="match status" value="1"/>
</dbReference>
<dbReference type="PANTHER" id="PTHR32322:SF2">
    <property type="entry name" value="EAMA DOMAIN-CONTAINING PROTEIN"/>
    <property type="match status" value="1"/>
</dbReference>
<evidence type="ECO:0000256" key="2">
    <source>
        <dbReference type="ARBA" id="ARBA00007362"/>
    </source>
</evidence>
<dbReference type="GO" id="GO:0016020">
    <property type="term" value="C:membrane"/>
    <property type="evidence" value="ECO:0007669"/>
    <property type="project" value="UniProtKB-SubCell"/>
</dbReference>
<comment type="subcellular location">
    <subcellularLocation>
        <location evidence="1">Membrane</location>
        <topology evidence="1">Multi-pass membrane protein</topology>
    </subcellularLocation>
</comment>
<sequence>MNRSRFDRSGLGLMLATILVWSGAWIAMKLIVPYIGPYDFVVVRYLCGALVLFVGVLLSGRPLAMPPWRLTVLVGLTQTAGFQGFVQTALVTGGVGKVSLMAYTMPFWVILLAWLILKERPTRMHWAGIALAACGLICFARPWDGLGDDFLPMALGVGSGLCWGLGTVLSKLMFDRHAPDILTFTAWQMLVGALAMTPVALLVPQIDAVWGWQLWTGMTYIILVATALAWVMWLLVVRRVPASIAGLSALGVPVVAVLLAWLILHERPTPMDLASMLFIMAGIWVVSRARPRKP</sequence>
<keyword evidence="3 6" id="KW-0812">Transmembrane</keyword>
<proteinExistence type="inferred from homology"/>
<dbReference type="InterPro" id="IPR000620">
    <property type="entry name" value="EamA_dom"/>
</dbReference>
<feature type="domain" description="EamA" evidence="7">
    <location>
        <begin position="9"/>
        <end position="139"/>
    </location>
</feature>
<feature type="transmembrane region" description="Helical" evidence="6">
    <location>
        <begin position="12"/>
        <end position="35"/>
    </location>
</feature>
<evidence type="ECO:0000256" key="6">
    <source>
        <dbReference type="SAM" id="Phobius"/>
    </source>
</evidence>
<protein>
    <submittedName>
        <fullName evidence="8">Uncharacterized inner membrane transporter yiJE</fullName>
    </submittedName>
</protein>
<dbReference type="InterPro" id="IPR050638">
    <property type="entry name" value="AA-Vitamin_Transporters"/>
</dbReference>
<feature type="transmembrane region" description="Helical" evidence="6">
    <location>
        <begin position="41"/>
        <end position="58"/>
    </location>
</feature>
<keyword evidence="4 6" id="KW-1133">Transmembrane helix</keyword>
<dbReference type="SUPFAM" id="SSF103481">
    <property type="entry name" value="Multidrug resistance efflux transporter EmrE"/>
    <property type="match status" value="2"/>
</dbReference>
<dbReference type="InterPro" id="IPR037185">
    <property type="entry name" value="EmrE-like"/>
</dbReference>
<dbReference type="OrthoDB" id="5430053at2"/>
<evidence type="ECO:0000256" key="4">
    <source>
        <dbReference type="ARBA" id="ARBA00022989"/>
    </source>
</evidence>
<dbReference type="AlphaFoldDB" id="A0A0M7FR14"/>
<feature type="transmembrane region" description="Helical" evidence="6">
    <location>
        <begin position="150"/>
        <end position="169"/>
    </location>
</feature>
<evidence type="ECO:0000256" key="1">
    <source>
        <dbReference type="ARBA" id="ARBA00004141"/>
    </source>
</evidence>